<dbReference type="OMA" id="HRSICCN"/>
<name>A0A0V1CV23_TRIBR</name>
<feature type="transmembrane region" description="Helical" evidence="1">
    <location>
        <begin position="269"/>
        <end position="290"/>
    </location>
</feature>
<keyword evidence="3" id="KW-1185">Reference proteome</keyword>
<evidence type="ECO:0000313" key="3">
    <source>
        <dbReference type="Proteomes" id="UP000054653"/>
    </source>
</evidence>
<feature type="transmembrane region" description="Helical" evidence="1">
    <location>
        <begin position="516"/>
        <end position="535"/>
    </location>
</feature>
<dbReference type="Proteomes" id="UP000054653">
    <property type="component" value="Unassembled WGS sequence"/>
</dbReference>
<gene>
    <name evidence="2" type="ORF">T03_805</name>
</gene>
<dbReference type="OrthoDB" id="5918477at2759"/>
<feature type="transmembrane region" description="Helical" evidence="1">
    <location>
        <begin position="185"/>
        <end position="210"/>
    </location>
</feature>
<reference evidence="2 3" key="1">
    <citation type="submission" date="2015-01" db="EMBL/GenBank/DDBJ databases">
        <title>Evolution of Trichinella species and genotypes.</title>
        <authorList>
            <person name="Korhonen P.K."/>
            <person name="Edoardo P."/>
            <person name="Giuseppe L.R."/>
            <person name="Gasser R.B."/>
        </authorList>
    </citation>
    <scope>NUCLEOTIDE SEQUENCE [LARGE SCALE GENOMIC DNA]</scope>
    <source>
        <strain evidence="2">ISS120</strain>
    </source>
</reference>
<feature type="transmembrane region" description="Helical" evidence="1">
    <location>
        <begin position="143"/>
        <end position="165"/>
    </location>
</feature>
<proteinExistence type="predicted"/>
<dbReference type="Gene3D" id="1.20.1070.10">
    <property type="entry name" value="Rhodopsin 7-helix transmembrane proteins"/>
    <property type="match status" value="1"/>
</dbReference>
<feature type="transmembrane region" description="Helical" evidence="1">
    <location>
        <begin position="426"/>
        <end position="450"/>
    </location>
</feature>
<feature type="transmembrane region" description="Helical" evidence="1">
    <location>
        <begin position="470"/>
        <end position="495"/>
    </location>
</feature>
<keyword evidence="1" id="KW-0812">Transmembrane</keyword>
<feature type="transmembrane region" description="Helical" evidence="1">
    <location>
        <begin position="231"/>
        <end position="257"/>
    </location>
</feature>
<evidence type="ECO:0000256" key="1">
    <source>
        <dbReference type="SAM" id="Phobius"/>
    </source>
</evidence>
<comment type="caution">
    <text evidence="2">The sequence shown here is derived from an EMBL/GenBank/DDBJ whole genome shotgun (WGS) entry which is preliminary data.</text>
</comment>
<dbReference type="AlphaFoldDB" id="A0A0V1CV23"/>
<keyword evidence="1" id="KW-0472">Membrane</keyword>
<accession>A0A0V1CV23</accession>
<dbReference type="EMBL" id="JYDI01000094">
    <property type="protein sequence ID" value="KRY53039.1"/>
    <property type="molecule type" value="Genomic_DNA"/>
</dbReference>
<protein>
    <submittedName>
        <fullName evidence="2">Uncharacterized protein</fullName>
    </submittedName>
</protein>
<organism evidence="2 3">
    <name type="scientific">Trichinella britovi</name>
    <name type="common">Parasitic roundworm</name>
    <dbReference type="NCBI Taxonomy" id="45882"/>
    <lineage>
        <taxon>Eukaryota</taxon>
        <taxon>Metazoa</taxon>
        <taxon>Ecdysozoa</taxon>
        <taxon>Nematoda</taxon>
        <taxon>Enoplea</taxon>
        <taxon>Dorylaimia</taxon>
        <taxon>Trichinellida</taxon>
        <taxon>Trichinellidae</taxon>
        <taxon>Trichinella</taxon>
    </lineage>
</organism>
<evidence type="ECO:0000313" key="2">
    <source>
        <dbReference type="EMBL" id="KRY53039.1"/>
    </source>
</evidence>
<dbReference type="STRING" id="45882.A0A0V1CV23"/>
<feature type="transmembrane region" description="Helical" evidence="1">
    <location>
        <begin position="386"/>
        <end position="405"/>
    </location>
</feature>
<feature type="transmembrane region" description="Helical" evidence="1">
    <location>
        <begin position="347"/>
        <end position="366"/>
    </location>
</feature>
<feature type="transmembrane region" description="Helical" evidence="1">
    <location>
        <begin position="555"/>
        <end position="574"/>
    </location>
</feature>
<keyword evidence="1" id="KW-1133">Transmembrane helix</keyword>
<sequence length="603" mass="68628">MHDIRTWLSAYGIWQELVQICDSFLVSNSWESSSCSDFGQARLVCDTRLHIANSKSRDLGSSALGNAFLGAGFVAYNTRIEVIEITNKTIDQKLCLLRAPDITLFQLGDTLLAVSVFSLAVERCIAVSTITLDQMFIKKTEYFLIRFTILATLLDCAIFWILVLSTSRPKVHYCVHMEIASETLFVMHFIFISVLGYSSLILCIITALLIKKHRSICCNVRQMQLRREMRVMKRIIVALAFTFCFQNVPATLHLIVVYNPDLEFLNSQYLWIAQNISASVHAAMHILLTVSIRNIFSRMLFHFNICSPFKFNSVHAADNKIIIVHSTCGKSEKTNCELEKSKHKRSALGSAFLGAGFISFYLRIVLITDLKATLEPKQCLTQSPHITFYVLGDTILAISVFSSSVERLIAVSKTRVCNKLRSKAVSVLQVMIAILSLIDLILCWYCTFYKQQIHVSVICIEREVFPKELYTMHFFCISLLGFVTVILFLLAAIFLKRNRSTCRGIRQLQLKRETIIMKRILVAVVLTLFFQNIPAMLNLKTVLLNPNVLSLMPDYFWLMQNISCTIYAAVCIVMNNSVKRHLKSICLFSNFSAIMPTQMCTYR</sequence>